<feature type="compositionally biased region" description="Polar residues" evidence="1">
    <location>
        <begin position="15"/>
        <end position="24"/>
    </location>
</feature>
<evidence type="ECO:0000256" key="1">
    <source>
        <dbReference type="SAM" id="MobiDB-lite"/>
    </source>
</evidence>
<protein>
    <submittedName>
        <fullName evidence="2">Uncharacterized protein</fullName>
    </submittedName>
</protein>
<name>A0AAE1RAX2_9SOLA</name>
<keyword evidence="3" id="KW-1185">Reference proteome</keyword>
<dbReference type="Proteomes" id="UP001291623">
    <property type="component" value="Unassembled WGS sequence"/>
</dbReference>
<sequence>MPKIDSKHNYPKQPPNTILANQAKNPRPPTLTSKFGLLFSPIKFSMASSSSVSDNCFPNDFSFSVEKTRVDNSNFMIPYFHQQQFPLHNSSPHSEPIASMMARHKQAAAAISFTPVGPIPGRGDAALSATSATNSDSTISFLPPSTIDDRPPLTKNTKKKTIKPIATGFSTKSFIPREWSDEKDLQVRVTYSAPNNDRDWQANMYTSSIRGNKLSVVKKDCD</sequence>
<evidence type="ECO:0000313" key="2">
    <source>
        <dbReference type="EMBL" id="KAK4348270.1"/>
    </source>
</evidence>
<feature type="region of interest" description="Disordered" evidence="1">
    <location>
        <begin position="138"/>
        <end position="158"/>
    </location>
</feature>
<gene>
    <name evidence="2" type="ORF">RND71_034609</name>
</gene>
<comment type="caution">
    <text evidence="2">The sequence shown here is derived from an EMBL/GenBank/DDBJ whole genome shotgun (WGS) entry which is preliminary data.</text>
</comment>
<feature type="region of interest" description="Disordered" evidence="1">
    <location>
        <begin position="1"/>
        <end position="26"/>
    </location>
</feature>
<dbReference type="EMBL" id="JAVYJV010000018">
    <property type="protein sequence ID" value="KAK4348270.1"/>
    <property type="molecule type" value="Genomic_DNA"/>
</dbReference>
<reference evidence="2" key="1">
    <citation type="submission" date="2023-12" db="EMBL/GenBank/DDBJ databases">
        <title>Genome assembly of Anisodus tanguticus.</title>
        <authorList>
            <person name="Wang Y.-J."/>
        </authorList>
    </citation>
    <scope>NUCLEOTIDE SEQUENCE</scope>
    <source>
        <strain evidence="2">KB-2021</strain>
        <tissue evidence="2">Leaf</tissue>
    </source>
</reference>
<evidence type="ECO:0000313" key="3">
    <source>
        <dbReference type="Proteomes" id="UP001291623"/>
    </source>
</evidence>
<proteinExistence type="predicted"/>
<dbReference type="AlphaFoldDB" id="A0AAE1RAX2"/>
<organism evidence="2 3">
    <name type="scientific">Anisodus tanguticus</name>
    <dbReference type="NCBI Taxonomy" id="243964"/>
    <lineage>
        <taxon>Eukaryota</taxon>
        <taxon>Viridiplantae</taxon>
        <taxon>Streptophyta</taxon>
        <taxon>Embryophyta</taxon>
        <taxon>Tracheophyta</taxon>
        <taxon>Spermatophyta</taxon>
        <taxon>Magnoliopsida</taxon>
        <taxon>eudicotyledons</taxon>
        <taxon>Gunneridae</taxon>
        <taxon>Pentapetalae</taxon>
        <taxon>asterids</taxon>
        <taxon>lamiids</taxon>
        <taxon>Solanales</taxon>
        <taxon>Solanaceae</taxon>
        <taxon>Solanoideae</taxon>
        <taxon>Hyoscyameae</taxon>
        <taxon>Anisodus</taxon>
    </lineage>
</organism>
<accession>A0AAE1RAX2</accession>